<dbReference type="EMBL" id="JAGKQM010000011">
    <property type="protein sequence ID" value="KAH0903236.1"/>
    <property type="molecule type" value="Genomic_DNA"/>
</dbReference>
<keyword evidence="1" id="KW-0732">Signal</keyword>
<evidence type="ECO:0000256" key="1">
    <source>
        <dbReference type="SAM" id="SignalP"/>
    </source>
</evidence>
<evidence type="ECO:0000313" key="2">
    <source>
        <dbReference type="EMBL" id="KAH0903236.1"/>
    </source>
</evidence>
<name>A0ABQ8BEK5_BRANA</name>
<proteinExistence type="predicted"/>
<evidence type="ECO:0008006" key="4">
    <source>
        <dbReference type="Google" id="ProtNLM"/>
    </source>
</evidence>
<sequence length="121" mass="13981">MISLLLLITLPLLRNCFLNHRHQVSIAAAGFLSHHRWFAISILSWTKVFLSRENTMRSMVIQSTTCMCMKTLLMLLTAFSKKILLGIWIVQTLCKNELLKILDINHSLDDSLLKMIVPCRR</sequence>
<accession>A0ABQ8BEK5</accession>
<protein>
    <recommendedName>
        <fullName evidence="4">Secreted protein</fullName>
    </recommendedName>
</protein>
<keyword evidence="3" id="KW-1185">Reference proteome</keyword>
<gene>
    <name evidence="2" type="ORF">HID58_042739</name>
</gene>
<comment type="caution">
    <text evidence="2">The sequence shown here is derived from an EMBL/GenBank/DDBJ whole genome shotgun (WGS) entry which is preliminary data.</text>
</comment>
<reference evidence="2 3" key="1">
    <citation type="submission" date="2021-05" db="EMBL/GenBank/DDBJ databases">
        <title>Genome Assembly of Synthetic Allotetraploid Brassica napus Reveals Homoeologous Exchanges between Subgenomes.</title>
        <authorList>
            <person name="Davis J.T."/>
        </authorList>
    </citation>
    <scope>NUCLEOTIDE SEQUENCE [LARGE SCALE GENOMIC DNA]</scope>
    <source>
        <strain evidence="3">cv. Da-Ae</strain>
        <tissue evidence="2">Seedling</tissue>
    </source>
</reference>
<feature type="signal peptide" evidence="1">
    <location>
        <begin position="1"/>
        <end position="16"/>
    </location>
</feature>
<organism evidence="2 3">
    <name type="scientific">Brassica napus</name>
    <name type="common">Rape</name>
    <dbReference type="NCBI Taxonomy" id="3708"/>
    <lineage>
        <taxon>Eukaryota</taxon>
        <taxon>Viridiplantae</taxon>
        <taxon>Streptophyta</taxon>
        <taxon>Embryophyta</taxon>
        <taxon>Tracheophyta</taxon>
        <taxon>Spermatophyta</taxon>
        <taxon>Magnoliopsida</taxon>
        <taxon>eudicotyledons</taxon>
        <taxon>Gunneridae</taxon>
        <taxon>Pentapetalae</taxon>
        <taxon>rosids</taxon>
        <taxon>malvids</taxon>
        <taxon>Brassicales</taxon>
        <taxon>Brassicaceae</taxon>
        <taxon>Brassiceae</taxon>
        <taxon>Brassica</taxon>
    </lineage>
</organism>
<dbReference type="Proteomes" id="UP000824890">
    <property type="component" value="Unassembled WGS sequence"/>
</dbReference>
<feature type="chain" id="PRO_5047166148" description="Secreted protein" evidence="1">
    <location>
        <begin position="17"/>
        <end position="121"/>
    </location>
</feature>
<evidence type="ECO:0000313" key="3">
    <source>
        <dbReference type="Proteomes" id="UP000824890"/>
    </source>
</evidence>